<evidence type="ECO:0000313" key="3">
    <source>
        <dbReference type="Proteomes" id="UP000198654"/>
    </source>
</evidence>
<dbReference type="RefSeq" id="WP_089730900.1">
    <property type="nucleotide sequence ID" value="NZ_FNGI01000018.1"/>
</dbReference>
<dbReference type="EMBL" id="FNGI01000018">
    <property type="protein sequence ID" value="SDM29057.1"/>
    <property type="molecule type" value="Genomic_DNA"/>
</dbReference>
<dbReference type="OrthoDB" id="7352421at2"/>
<dbReference type="AlphaFoldDB" id="A0A1G9S1B6"/>
<dbReference type="PANTHER" id="PTHR43355:SF2">
    <property type="entry name" value="FLAVIN REDUCTASE (NADPH)"/>
    <property type="match status" value="1"/>
</dbReference>
<dbReference type="InterPro" id="IPR051606">
    <property type="entry name" value="Polyketide_Oxido-like"/>
</dbReference>
<feature type="domain" description="NAD(P)-binding" evidence="1">
    <location>
        <begin position="7"/>
        <end position="200"/>
    </location>
</feature>
<keyword evidence="3" id="KW-1185">Reference proteome</keyword>
<name>A0A1G9S1B6_9GAMM</name>
<dbReference type="InterPro" id="IPR016040">
    <property type="entry name" value="NAD(P)-bd_dom"/>
</dbReference>
<gene>
    <name evidence="2" type="ORF">SAMN05661010_03853</name>
</gene>
<dbReference type="InterPro" id="IPR036291">
    <property type="entry name" value="NAD(P)-bd_dom_sf"/>
</dbReference>
<evidence type="ECO:0000259" key="1">
    <source>
        <dbReference type="Pfam" id="PF13460"/>
    </source>
</evidence>
<protein>
    <recommendedName>
        <fullName evidence="1">NAD(P)-binding domain-containing protein</fullName>
    </recommendedName>
</protein>
<dbReference type="SUPFAM" id="SSF51735">
    <property type="entry name" value="NAD(P)-binding Rossmann-fold domains"/>
    <property type="match status" value="1"/>
</dbReference>
<sequence length="213" mass="22088">MRITVFGAAGNMGSRIVAEALSRGHEVSAVLRDPTRSHELLAAATIRVGDAANAESVAELSAGQDVVIGATRPAPGNEGEHAMTAKALLAGVTQAGVRLLLVGGAGGLSVPGTAGTLVADDPNFVPPAWRDIARACVDQFEACRADTQADWTYLSPPALLAPGERSGHFRLGGDELLVDGEGNSAISMEDLAVALIDEAERPRHRRARFTAAY</sequence>
<dbReference type="GO" id="GO:0016646">
    <property type="term" value="F:oxidoreductase activity, acting on the CH-NH group of donors, NAD or NADP as acceptor"/>
    <property type="evidence" value="ECO:0007669"/>
    <property type="project" value="TreeGrafter"/>
</dbReference>
<dbReference type="STRING" id="119000.SAMN05661010_03853"/>
<dbReference type="PANTHER" id="PTHR43355">
    <property type="entry name" value="FLAVIN REDUCTASE (NADPH)"/>
    <property type="match status" value="1"/>
</dbReference>
<dbReference type="Pfam" id="PF13460">
    <property type="entry name" value="NAD_binding_10"/>
    <property type="match status" value="1"/>
</dbReference>
<evidence type="ECO:0000313" key="2">
    <source>
        <dbReference type="EMBL" id="SDM29057.1"/>
    </source>
</evidence>
<organism evidence="2 3">
    <name type="scientific">Modicisalibacter muralis</name>
    <dbReference type="NCBI Taxonomy" id="119000"/>
    <lineage>
        <taxon>Bacteria</taxon>
        <taxon>Pseudomonadati</taxon>
        <taxon>Pseudomonadota</taxon>
        <taxon>Gammaproteobacteria</taxon>
        <taxon>Oceanospirillales</taxon>
        <taxon>Halomonadaceae</taxon>
        <taxon>Modicisalibacter</taxon>
    </lineage>
</organism>
<dbReference type="Proteomes" id="UP000198654">
    <property type="component" value="Unassembled WGS sequence"/>
</dbReference>
<reference evidence="2 3" key="1">
    <citation type="submission" date="2016-10" db="EMBL/GenBank/DDBJ databases">
        <authorList>
            <person name="de Groot N.N."/>
        </authorList>
    </citation>
    <scope>NUCLEOTIDE SEQUENCE [LARGE SCALE GENOMIC DNA]</scope>
    <source>
        <strain evidence="2 3">DSM 14789</strain>
    </source>
</reference>
<accession>A0A1G9S1B6</accession>
<proteinExistence type="predicted"/>
<dbReference type="Gene3D" id="3.40.50.720">
    <property type="entry name" value="NAD(P)-binding Rossmann-like Domain"/>
    <property type="match status" value="1"/>
</dbReference>